<evidence type="ECO:0000256" key="2">
    <source>
        <dbReference type="ARBA" id="ARBA00022729"/>
    </source>
</evidence>
<feature type="compositionally biased region" description="Low complexity" evidence="4">
    <location>
        <begin position="1219"/>
        <end position="1245"/>
    </location>
</feature>
<feature type="compositionally biased region" description="Basic residues" evidence="4">
    <location>
        <begin position="804"/>
        <end position="814"/>
    </location>
</feature>
<keyword evidence="8" id="KW-1185">Reference proteome</keyword>
<protein>
    <recommendedName>
        <fullName evidence="6">Carboxylesterase type B domain-containing protein</fullName>
    </recommendedName>
</protein>
<dbReference type="InterPro" id="IPR002018">
    <property type="entry name" value="CarbesteraseB"/>
</dbReference>
<feature type="region of interest" description="Disordered" evidence="4">
    <location>
        <begin position="1153"/>
        <end position="1180"/>
    </location>
</feature>
<comment type="similarity">
    <text evidence="1">Belongs to the type-B carboxylesterase/lipase family.</text>
</comment>
<feature type="region of interest" description="Disordered" evidence="4">
    <location>
        <begin position="797"/>
        <end position="822"/>
    </location>
</feature>
<dbReference type="OrthoDB" id="3200163at2759"/>
<feature type="compositionally biased region" description="Basic and acidic residues" evidence="4">
    <location>
        <begin position="1197"/>
        <end position="1206"/>
    </location>
</feature>
<name>A0A9P0DJE8_9CUCU</name>
<feature type="chain" id="PRO_5040263404" description="Carboxylesterase type B domain-containing protein" evidence="5">
    <location>
        <begin position="21"/>
        <end position="1251"/>
    </location>
</feature>
<organism evidence="7 8">
    <name type="scientific">Ceutorhynchus assimilis</name>
    <name type="common">cabbage seed weevil</name>
    <dbReference type="NCBI Taxonomy" id="467358"/>
    <lineage>
        <taxon>Eukaryota</taxon>
        <taxon>Metazoa</taxon>
        <taxon>Ecdysozoa</taxon>
        <taxon>Arthropoda</taxon>
        <taxon>Hexapoda</taxon>
        <taxon>Insecta</taxon>
        <taxon>Pterygota</taxon>
        <taxon>Neoptera</taxon>
        <taxon>Endopterygota</taxon>
        <taxon>Coleoptera</taxon>
        <taxon>Polyphaga</taxon>
        <taxon>Cucujiformia</taxon>
        <taxon>Curculionidae</taxon>
        <taxon>Ceutorhynchinae</taxon>
        <taxon>Ceutorhynchus</taxon>
    </lineage>
</organism>
<proteinExistence type="inferred from homology"/>
<keyword evidence="2 5" id="KW-0732">Signal</keyword>
<reference evidence="7" key="1">
    <citation type="submission" date="2022-01" db="EMBL/GenBank/DDBJ databases">
        <authorList>
            <person name="King R."/>
        </authorList>
    </citation>
    <scope>NUCLEOTIDE SEQUENCE</scope>
</reference>
<dbReference type="AlphaFoldDB" id="A0A9P0DJE8"/>
<evidence type="ECO:0000256" key="5">
    <source>
        <dbReference type="SAM" id="SignalP"/>
    </source>
</evidence>
<evidence type="ECO:0000256" key="4">
    <source>
        <dbReference type="SAM" id="MobiDB-lite"/>
    </source>
</evidence>
<dbReference type="PANTHER" id="PTHR43903">
    <property type="entry name" value="NEUROLIGIN"/>
    <property type="match status" value="1"/>
</dbReference>
<dbReference type="PROSITE" id="PS00941">
    <property type="entry name" value="CARBOXYLESTERASE_B_2"/>
    <property type="match status" value="1"/>
</dbReference>
<evidence type="ECO:0000313" key="7">
    <source>
        <dbReference type="EMBL" id="CAH1131107.1"/>
    </source>
</evidence>
<evidence type="ECO:0000259" key="6">
    <source>
        <dbReference type="Pfam" id="PF00135"/>
    </source>
</evidence>
<gene>
    <name evidence="7" type="ORF">CEUTPL_LOCUS9695</name>
</gene>
<dbReference type="Proteomes" id="UP001152799">
    <property type="component" value="Chromosome 5"/>
</dbReference>
<dbReference type="InterPro" id="IPR051093">
    <property type="entry name" value="Neuroligin/BSAL"/>
</dbReference>
<dbReference type="SUPFAM" id="SSF53474">
    <property type="entry name" value="alpha/beta-Hydrolases"/>
    <property type="match status" value="1"/>
</dbReference>
<dbReference type="Pfam" id="PF00135">
    <property type="entry name" value="COesterase"/>
    <property type="match status" value="1"/>
</dbReference>
<evidence type="ECO:0000256" key="3">
    <source>
        <dbReference type="ARBA" id="ARBA00023180"/>
    </source>
</evidence>
<dbReference type="EMBL" id="OU892281">
    <property type="protein sequence ID" value="CAH1131107.1"/>
    <property type="molecule type" value="Genomic_DNA"/>
</dbReference>
<feature type="domain" description="Carboxylesterase type B" evidence="6">
    <location>
        <begin position="39"/>
        <end position="594"/>
    </location>
</feature>
<sequence>MCHITNSMTIIITFYSISWAMPGDYYTQTLKTREVFLKKQGFIQGTVVQLRNYSLPPVEVYKGIPYAAPPMDQFRFMPPSSNIYSWKGVKHMRDFKPVCPQKFPDENSMTRERKNYVNRLKEFLRHQSEDCLYLNIYAPYQDPQVNSRTYPVIVFLHGESFEWNSGNPYDGSVLAAFGQVIVVTLNFRLGILGFLKVEPGETTHQSNFGLVDQVAALLWIQANIDAFGGDPGKVTLLGHGTGAVYASLLAISPMAIHEQNERLFHRAILMSGTALADWALVSKPLDVSIQVAQILNCQLFDNFAACLRKKRLGELMSATPRTEPYKTTFGPVVDNLIVPSNPKKSMMQYTDIFKRFELMYGVTEMESIHLPLGGDVALIHGMLENERDDELQKYMRIRCEMKPEVCFGETRAKYNYDKPTFQRDQGPSGWMSQQPDKATLARDELLDILSDARTVAPVIQTGLYHSALNLQSYFYVFAHKTHSKEYIRNKTHNGEELPYVFGVPIDGPKFHFEDVAYTEDEKRLSMSVMKYFSNFANTGNPNMPKTYYPDLDYEKWQQFDKDWANFDKDEQNYIKFGIPITNGQFYRKKQIDYWNEVFPNISSFSVKNPLPWNNYVIDKNRMDKYENFNKSNLPFVFGTVHKFGSRNQSDAFRDENVYGHIVTAPPEEVKQSSTTVSVLMVVGAVFLLANLAFFTFLYIKCIKNKKNPQSAPAQISAVDGSTGDELYDKEDKSMLLSNCNIVQMLRRTQQKDDDNYDAVHVENRNPSKPKLTRAVSNSTIDAHAKVREWITNEIVSKYSPKNDRKPKKEKHKTNKKNDKYHSPIEIPPMEIIETSLDKCPTRPVSPTENVPDKARPLLIKTASIDRSNRRKRADRVSVAIDATPSGRGPSVLMQQPIELTKSLDYPKISPIPLRRSVTLEDFSERKIEHPSCELRKSITNIDLKSIETEPTYIRIEHGHSKSDPVQDLDYNAIKKLRTFDPHNDINVTCRDENLENPAPLSPEESLITIKRRNFPKVLPDHPGRQAFLNKRRSMPVHNIYIPVVDLQQYSNSEPYSPTGRNLMRFPPVPPPRTTTLGRQGSNPQPVCLSEPMLAEEVPSSPEPEVSCNNLYVGPLIPKNKVEDERQKQRAIPRAIITTNPNNPIIRSDPRVVVKPTISRNKSEDKSNNGKHIPRVMVSDNRPEIYAKPDFLNFNAKNNEEISDPKSPKTKKSQIPTLVKSSNTSLNKENSSSESNSPSSGDSDTGTVVKRV</sequence>
<keyword evidence="3" id="KW-0325">Glycoprotein</keyword>
<feature type="signal peptide" evidence="5">
    <location>
        <begin position="1"/>
        <end position="20"/>
    </location>
</feature>
<dbReference type="Gene3D" id="3.40.50.1820">
    <property type="entry name" value="alpha/beta hydrolase"/>
    <property type="match status" value="1"/>
</dbReference>
<accession>A0A9P0DJE8</accession>
<evidence type="ECO:0000313" key="8">
    <source>
        <dbReference type="Proteomes" id="UP001152799"/>
    </source>
</evidence>
<evidence type="ECO:0000256" key="1">
    <source>
        <dbReference type="ARBA" id="ARBA00005964"/>
    </source>
</evidence>
<dbReference type="InterPro" id="IPR029058">
    <property type="entry name" value="AB_hydrolase_fold"/>
</dbReference>
<feature type="region of interest" description="Disordered" evidence="4">
    <location>
        <begin position="1196"/>
        <end position="1251"/>
    </location>
</feature>
<dbReference type="InterPro" id="IPR019819">
    <property type="entry name" value="Carboxylesterase_B_CS"/>
</dbReference>